<name>A0ABM8KPF6_9FLAO</name>
<comment type="caution">
    <text evidence="1">The sequence shown here is derived from an EMBL/GenBank/DDBJ whole genome shotgun (WGS) entry which is preliminary data.</text>
</comment>
<reference evidence="1 2" key="1">
    <citation type="submission" date="2020-02" db="EMBL/GenBank/DDBJ databases">
        <authorList>
            <person name="Criscuolo A."/>
        </authorList>
    </citation>
    <scope>NUCLEOTIDE SEQUENCE [LARGE SCALE GENOMIC DNA]</scope>
    <source>
        <strain evidence="1">CECT7796</strain>
    </source>
</reference>
<gene>
    <name evidence="1" type="ORF">FLACOL7796_04401</name>
</gene>
<dbReference type="EMBL" id="CADCST010000144">
    <property type="protein sequence ID" value="CAA9202687.1"/>
    <property type="molecule type" value="Genomic_DNA"/>
</dbReference>
<keyword evidence="2" id="KW-1185">Reference proteome</keyword>
<protein>
    <submittedName>
        <fullName evidence="1">Uncharacterized protein</fullName>
    </submittedName>
</protein>
<evidence type="ECO:0000313" key="1">
    <source>
        <dbReference type="EMBL" id="CAA9202687.1"/>
    </source>
</evidence>
<organism evidence="1 2">
    <name type="scientific">Flavobacterium collinsii</name>
    <dbReference type="NCBI Taxonomy" id="1114861"/>
    <lineage>
        <taxon>Bacteria</taxon>
        <taxon>Pseudomonadati</taxon>
        <taxon>Bacteroidota</taxon>
        <taxon>Flavobacteriia</taxon>
        <taxon>Flavobacteriales</taxon>
        <taxon>Flavobacteriaceae</taxon>
        <taxon>Flavobacterium</taxon>
    </lineage>
</organism>
<proteinExistence type="predicted"/>
<dbReference type="Proteomes" id="UP000474567">
    <property type="component" value="Unassembled WGS sequence"/>
</dbReference>
<sequence length="136" mass="15300">MSKPKIEFDNNEYLKKALDNLWFKTGIVEQTFPGFEAKYLIGTDEEKIGLFCIGGTQAVKVAVKEFKPIMDENNIGYVATVIIQYLDTFGVSEADYTKDLAYKMDVVNNFKYNYRGGVLAHAPARILSCGSMYVKA</sequence>
<evidence type="ECO:0000313" key="2">
    <source>
        <dbReference type="Proteomes" id="UP000474567"/>
    </source>
</evidence>
<accession>A0ABM8KPF6</accession>
<dbReference type="RefSeq" id="WP_173968201.1">
    <property type="nucleotide sequence ID" value="NZ_CADCST010000144.1"/>
</dbReference>